<dbReference type="PROSITE" id="PS51085">
    <property type="entry name" value="2FE2S_FER_2"/>
    <property type="match status" value="1"/>
</dbReference>
<evidence type="ECO:0000313" key="4">
    <source>
        <dbReference type="Proteomes" id="UP000077384"/>
    </source>
</evidence>
<reference evidence="3 5" key="2">
    <citation type="journal article" date="2016" name="Front. Microbiol.">
        <title>Industrial Acetogenic Biocatalysts: A Comparative Metabolic and Genomic Analysis.</title>
        <authorList>
            <person name="Bengelsdorf F."/>
            <person name="Poehlein A."/>
            <person name="Sonja S."/>
            <person name="Erz C."/>
            <person name="Hummel T."/>
            <person name="Hoffmeister S."/>
            <person name="Daniel R."/>
            <person name="Durre P."/>
        </authorList>
    </citation>
    <scope>NUCLEOTIDE SEQUENCE [LARGE SCALE GENOMIC DNA]</scope>
    <source>
        <strain evidence="3 5">PTA-10522</strain>
    </source>
</reference>
<dbReference type="InterPro" id="IPR052911">
    <property type="entry name" value="Corrinoid_activation_enz"/>
</dbReference>
<dbReference type="InterPro" id="IPR040506">
    <property type="entry name" value="RACo_linker"/>
</dbReference>
<dbReference type="InterPro" id="IPR041414">
    <property type="entry name" value="Raco-like_middle"/>
</dbReference>
<dbReference type="EMBL" id="LITQ01000012">
    <property type="protein sequence ID" value="OAA93465.1"/>
    <property type="molecule type" value="Genomic_DNA"/>
</dbReference>
<dbReference type="Proteomes" id="UP000093694">
    <property type="component" value="Unassembled WGS sequence"/>
</dbReference>
<dbReference type="PATRIC" id="fig|1705578.3.peg.4328"/>
<dbReference type="InterPro" id="IPR036010">
    <property type="entry name" value="2Fe-2S_ferredoxin-like_sf"/>
</dbReference>
<dbReference type="CDD" id="cd00207">
    <property type="entry name" value="fer2"/>
    <property type="match status" value="1"/>
</dbReference>
<dbReference type="EC" id="1.18.1.7" evidence="2"/>
<comment type="caution">
    <text evidence="2">The sequence shown here is derived from an EMBL/GenBank/DDBJ whole genome shotgun (WGS) entry which is preliminary data.</text>
</comment>
<dbReference type="Pfam" id="PF00111">
    <property type="entry name" value="Fer2"/>
    <property type="match status" value="1"/>
</dbReference>
<dbReference type="GO" id="GO:0051536">
    <property type="term" value="F:iron-sulfur cluster binding"/>
    <property type="evidence" value="ECO:0007669"/>
    <property type="project" value="InterPro"/>
</dbReference>
<dbReference type="RefSeq" id="WP_063600853.1">
    <property type="nucleotide sequence ID" value="NZ_LITQ01000012.1"/>
</dbReference>
<evidence type="ECO:0000313" key="5">
    <source>
        <dbReference type="Proteomes" id="UP000093694"/>
    </source>
</evidence>
<reference evidence="2 4" key="1">
    <citation type="journal article" date="2015" name="Biotechnol. Bioeng.">
        <title>Genome sequence and phenotypic characterization of Caulobacter segnis.</title>
        <authorList>
            <person name="Patel S."/>
            <person name="Fletcher B."/>
            <person name="Scott D.C."/>
            <person name="Ely B."/>
        </authorList>
    </citation>
    <scope>NUCLEOTIDE SEQUENCE [LARGE SCALE GENOMIC DNA]</scope>
    <source>
        <strain evidence="2 4">PS02</strain>
    </source>
</reference>
<dbReference type="Gene3D" id="3.30.420.480">
    <property type="entry name" value="Domain of unknown function (DUF4445)"/>
    <property type="match status" value="1"/>
</dbReference>
<dbReference type="InterPro" id="IPR042259">
    <property type="entry name" value="Raco-like_middle_sf"/>
</dbReference>
<gene>
    <name evidence="2" type="primary">ndoR</name>
    <name evidence="3" type="ORF">CLCOS_09520</name>
    <name evidence="2" type="ORF">WX73_04215</name>
</gene>
<dbReference type="Pfam" id="PF17650">
    <property type="entry name" value="RACo_linker"/>
    <property type="match status" value="1"/>
</dbReference>
<dbReference type="Pfam" id="PF14574">
    <property type="entry name" value="RACo_C_ter"/>
    <property type="match status" value="1"/>
</dbReference>
<dbReference type="Gene3D" id="3.10.20.880">
    <property type="match status" value="1"/>
</dbReference>
<dbReference type="InterPro" id="IPR012675">
    <property type="entry name" value="Beta-grasp_dom_sf"/>
</dbReference>
<keyword evidence="2" id="KW-0223">Dioxygenase</keyword>
<dbReference type="SUPFAM" id="SSF54292">
    <property type="entry name" value="2Fe-2S ferredoxin-like"/>
    <property type="match status" value="1"/>
</dbReference>
<dbReference type="PANTHER" id="PTHR42895:SF2">
    <property type="entry name" value="IRON-SULFUR CLUSTER PROTEIN"/>
    <property type="match status" value="1"/>
</dbReference>
<dbReference type="AlphaFoldDB" id="A0A162JCT9"/>
<dbReference type="Proteomes" id="UP000077384">
    <property type="component" value="Unassembled WGS sequence"/>
</dbReference>
<keyword evidence="5" id="KW-1185">Reference proteome</keyword>
<sequence>MVKVKFTSYNKEIDVLEGENLLEAIRKAGVFIDTPCNGSGSCGKCKVKITAGNVISEDSRHITEKEKKEGYVLACQCEVKEDISVEIPGTASSSMHGMKIEDFSSKREYEIFERAKNQILKCGMEFKTYVRKDYLELDLPNLNDNISDFERLKRHIKNHLNCNNVFCRLPILRKIPQLLREADFKVTITHIPRGVGKTTIIDIEKGDTTDKIYGVAVDIGTTSVAACLVDLYNGELIAKASSGNAQIKYGADVINRIMYSTKGNGLQELNHAVIQETINPLLNKMYMDSGIRKEQVVSFVTAGNTTMSHLFLGLYSNFLRMEPYIPAFVKTPFIKASELNIEVNPETFIYLIPCVASYVGGDITAGVLSSGMWNTEDNILFIDLGTNGEIVFGNKEYLMTCACSAGPAFEGGEISCGMRASGGAIEKVKIGSDYEPIISVIGNEKPLGICGSGIIDLICSMMFAGIIDRKGKIVKNLKTNRIRFDENGIGEYILVFKEQYDLDRDVSITDVDIDNFIRAKAAIYSGITTLLNNLGMDFTMIDKIYIAGGIGNSLNIGNAVKIGMLPDIDQDKINYIGNSSLMGCYLTLMSEDARHKLEEIANHMTYVELSVDPLYMDQFVSACFLPHTDIEKFPTVKKLLEKSL</sequence>
<dbReference type="InterPro" id="IPR043129">
    <property type="entry name" value="ATPase_NBD"/>
</dbReference>
<dbReference type="PANTHER" id="PTHR42895">
    <property type="entry name" value="IRON-SULFUR CLUSTER-BINDING PROTEIN-RELATED"/>
    <property type="match status" value="1"/>
</dbReference>
<accession>A0A162JCT9</accession>
<proteinExistence type="predicted"/>
<evidence type="ECO:0000313" key="2">
    <source>
        <dbReference type="EMBL" id="OAA93465.1"/>
    </source>
</evidence>
<dbReference type="InterPro" id="IPR027980">
    <property type="entry name" value="RACo_C"/>
</dbReference>
<dbReference type="NCBIfam" id="NF040756">
    <property type="entry name" value="corr_regen_AcsV"/>
    <property type="match status" value="1"/>
</dbReference>
<keyword evidence="2" id="KW-0560">Oxidoreductase</keyword>
<feature type="domain" description="2Fe-2S ferredoxin-type" evidence="1">
    <location>
        <begin position="2"/>
        <end position="91"/>
    </location>
</feature>
<dbReference type="GO" id="GO:0051213">
    <property type="term" value="F:dioxygenase activity"/>
    <property type="evidence" value="ECO:0007669"/>
    <property type="project" value="UniProtKB-KW"/>
</dbReference>
<dbReference type="EMBL" id="LROR01000034">
    <property type="protein sequence ID" value="OBR96254.1"/>
    <property type="molecule type" value="Genomic_DNA"/>
</dbReference>
<dbReference type="InterPro" id="IPR001041">
    <property type="entry name" value="2Fe-2S_ferredoxin-type"/>
</dbReference>
<dbReference type="SUPFAM" id="SSF53067">
    <property type="entry name" value="Actin-like ATPase domain"/>
    <property type="match status" value="1"/>
</dbReference>
<organism evidence="2 4">
    <name type="scientific">Clostridium coskatii</name>
    <dbReference type="NCBI Taxonomy" id="1705578"/>
    <lineage>
        <taxon>Bacteria</taxon>
        <taxon>Bacillati</taxon>
        <taxon>Bacillota</taxon>
        <taxon>Clostridia</taxon>
        <taxon>Eubacteriales</taxon>
        <taxon>Clostridiaceae</taxon>
        <taxon>Clostridium</taxon>
    </lineage>
</organism>
<dbReference type="Pfam" id="PF17651">
    <property type="entry name" value="Raco_middle"/>
    <property type="match status" value="1"/>
</dbReference>
<evidence type="ECO:0000259" key="1">
    <source>
        <dbReference type="PROSITE" id="PS51085"/>
    </source>
</evidence>
<evidence type="ECO:0000313" key="3">
    <source>
        <dbReference type="EMBL" id="OBR96254.1"/>
    </source>
</evidence>
<protein>
    <submittedName>
        <fullName evidence="2">Ferredoxin--NAD(P)(+) reductase (Naphthalene dioxygenase ferredoxin-specific)</fullName>
        <ecNumber evidence="2">1.18.1.7</ecNumber>
    </submittedName>
</protein>
<name>A0A162JCT9_9CLOT</name>
<dbReference type="Gene3D" id="3.10.20.30">
    <property type="match status" value="1"/>
</dbReference>